<dbReference type="RefSeq" id="WP_106118256.1">
    <property type="nucleotide sequence ID" value="NZ_PVUH01000013.1"/>
</dbReference>
<dbReference type="AlphaFoldDB" id="A0A2T0I3L4"/>
<reference evidence="2 3" key="1">
    <citation type="submission" date="2018-03" db="EMBL/GenBank/DDBJ databases">
        <title>Blue discolouration in mozzarella cheese caused by Pseudomonas fluorescens.</title>
        <authorList>
            <person name="Chiesa F."/>
            <person name="Dalmasso A."/>
            <person name="Lomonaco S."/>
        </authorList>
    </citation>
    <scope>NUCLEOTIDE SEQUENCE [LARGE SCALE GENOMIC DNA]</scope>
    <source>
        <strain evidence="2 3">11293</strain>
    </source>
</reference>
<gene>
    <name evidence="2" type="ORF">C7A10_19400</name>
</gene>
<feature type="region of interest" description="Disordered" evidence="1">
    <location>
        <begin position="540"/>
        <end position="560"/>
    </location>
</feature>
<dbReference type="EMBL" id="PVUH01000013">
    <property type="protein sequence ID" value="PRW89910.1"/>
    <property type="molecule type" value="Genomic_DNA"/>
</dbReference>
<proteinExistence type="predicted"/>
<dbReference type="Gene3D" id="3.40.50.300">
    <property type="entry name" value="P-loop containing nucleotide triphosphate hydrolases"/>
    <property type="match status" value="1"/>
</dbReference>
<comment type="caution">
    <text evidence="2">The sequence shown here is derived from an EMBL/GenBank/DDBJ whole genome shotgun (WGS) entry which is preliminary data.</text>
</comment>
<dbReference type="InterPro" id="IPR027417">
    <property type="entry name" value="P-loop_NTPase"/>
</dbReference>
<organism evidence="2 3">
    <name type="scientific">Pseudomonas fluorescens</name>
    <dbReference type="NCBI Taxonomy" id="294"/>
    <lineage>
        <taxon>Bacteria</taxon>
        <taxon>Pseudomonadati</taxon>
        <taxon>Pseudomonadota</taxon>
        <taxon>Gammaproteobacteria</taxon>
        <taxon>Pseudomonadales</taxon>
        <taxon>Pseudomonadaceae</taxon>
        <taxon>Pseudomonas</taxon>
    </lineage>
</organism>
<name>A0A2T0I3L4_PSEFL</name>
<protein>
    <submittedName>
        <fullName evidence="2">Terminase</fullName>
    </submittedName>
</protein>
<dbReference type="Proteomes" id="UP000239731">
    <property type="component" value="Unassembled WGS sequence"/>
</dbReference>
<evidence type="ECO:0000313" key="2">
    <source>
        <dbReference type="EMBL" id="PRW89910.1"/>
    </source>
</evidence>
<accession>A0A2T0I3L4</accession>
<evidence type="ECO:0000313" key="3">
    <source>
        <dbReference type="Proteomes" id="UP000239731"/>
    </source>
</evidence>
<sequence length="560" mass="63848">MGNETDRQRLVREGDELIALHLAKQLKGKALLLKALSNKWYRLNALYKIKDKNGKVQRFKPNQQQRERFLNEHNRDIILKARQLGFTTFEMIDALDDCLFTRNYSAGCICHTLPDAKEIYRNKIRFAYEKLSGDPAWSAIFKLIGMRLPVPRSDKDQGYIFDNGSSIQVSTSFRGGTLQRLHVSEFGKICKLSPDKAQEIVTGAFEAVGLGNRVTIESTAEGREGYFFTYCELARAIKDAGRTPTVMDWQFHFFPWFKDPTYRLEAFDQVVVPQWLQEYFAELAAKHGIRLDRAQQAWYAKKAEALHDDMKREYPATPDEAFDQGIKGAYYLTQMRFLRQQGRITKAVTRNPTLPVFTAWDLGMGDAMSIVLFQVVGRQVHIIDYIEHSGEGMEYYGDLLKKLGYSYGAHYAPHDIVVREIGTGKSRIDVAKQYGITFQIVPRVSRNSEGVQAVRNFLPLCWFAEDEQDTRASTGDADTGKPRTAGVSRLIDCIDNYRKEWDLRLGVYKDQPRHDWASHGAKAFETLARCGVFEATAGAIPASPTTSNTDRARRNWSAHT</sequence>
<evidence type="ECO:0000256" key="1">
    <source>
        <dbReference type="SAM" id="MobiDB-lite"/>
    </source>
</evidence>